<organism evidence="1 2">
    <name type="scientific">Dysosmobacter acutus</name>
    <dbReference type="NCBI Taxonomy" id="2841504"/>
    <lineage>
        <taxon>Bacteria</taxon>
        <taxon>Bacillati</taxon>
        <taxon>Bacillota</taxon>
        <taxon>Clostridia</taxon>
        <taxon>Eubacteriales</taxon>
        <taxon>Oscillospiraceae</taxon>
        <taxon>Dysosmobacter</taxon>
    </lineage>
</organism>
<reference evidence="1 2" key="1">
    <citation type="submission" date="2021-06" db="EMBL/GenBank/DDBJ databases">
        <authorList>
            <person name="Sun Q."/>
            <person name="Li D."/>
        </authorList>
    </citation>
    <scope>NUCLEOTIDE SEQUENCE [LARGE SCALE GENOMIC DNA]</scope>
    <source>
        <strain evidence="1 2">MSJ-2</strain>
    </source>
</reference>
<evidence type="ECO:0000313" key="1">
    <source>
        <dbReference type="EMBL" id="MBU5627654.1"/>
    </source>
</evidence>
<dbReference type="Proteomes" id="UP000787672">
    <property type="component" value="Unassembled WGS sequence"/>
</dbReference>
<gene>
    <name evidence="1" type="ORF">KQI82_12120</name>
</gene>
<comment type="caution">
    <text evidence="1">The sequence shown here is derived from an EMBL/GenBank/DDBJ whole genome shotgun (WGS) entry which is preliminary data.</text>
</comment>
<dbReference type="RefSeq" id="WP_216633002.1">
    <property type="nucleotide sequence ID" value="NZ_JAHLQN010000001.1"/>
</dbReference>
<keyword evidence="2" id="KW-1185">Reference proteome</keyword>
<evidence type="ECO:0000313" key="2">
    <source>
        <dbReference type="Proteomes" id="UP000787672"/>
    </source>
</evidence>
<accession>A0ABS6FEC7</accession>
<name>A0ABS6FEC7_9FIRM</name>
<sequence length="84" mass="9300">MLSGSTAISLLEAMQLHAGCEYLSDLRQLQGWQRLHLARVLEGVAAEAAPLREWNDALAYLSRERPRETAEAARARLILSLRGG</sequence>
<dbReference type="EMBL" id="JAHLQN010000001">
    <property type="protein sequence ID" value="MBU5627654.1"/>
    <property type="molecule type" value="Genomic_DNA"/>
</dbReference>
<protein>
    <submittedName>
        <fullName evidence="1">Uncharacterized protein</fullName>
    </submittedName>
</protein>
<proteinExistence type="predicted"/>